<organism evidence="7 8">
    <name type="scientific">Sneathiella litorea</name>
    <dbReference type="NCBI Taxonomy" id="2606216"/>
    <lineage>
        <taxon>Bacteria</taxon>
        <taxon>Pseudomonadati</taxon>
        <taxon>Pseudomonadota</taxon>
        <taxon>Alphaproteobacteria</taxon>
        <taxon>Sneathiellales</taxon>
        <taxon>Sneathiellaceae</taxon>
        <taxon>Sneathiella</taxon>
    </lineage>
</organism>
<dbReference type="PANTHER" id="PTHR21152">
    <property type="entry name" value="AMINOTRANSFERASE CLASS V"/>
    <property type="match status" value="1"/>
</dbReference>
<dbReference type="AlphaFoldDB" id="A0A6L8W8E6"/>
<sequence>MSVKNGRQFLSIPGPTTVPDEVLSAMHRPAIDIRKGELVNVTARLKDDLRMITKSKGMPFIYIANGHGAWEAALSNVLCRNDKILVLESGSFAGGWGQTGGTIGLDVEVLPGSWRKSVDPEAVEERLKSDKSGDIKAVLVVQVDTASSVVNDIPAIRRAIDNAGHGALLMVDTIASLGTMDYRMDEWGVDVTVAACQKGLMMSPGISFTVANEKAMAFHQKANLRTAYWDWTSRQGSEHYQTYAGTPPVHMLFGLQKAFELIRDEGLDNIFNRHRLLAGATRAAVAKWSEKDEFAFNIIDPDDRADSVTTVLVRDEQKLGAIHEYCAEKCGVVIGVGIASLSGKALRIAHMGHINAPTLLGTLGVIEMSLNALSIPHGKGGVQAAIDYLAASVPR</sequence>
<dbReference type="InterPro" id="IPR024169">
    <property type="entry name" value="SP_NH2Trfase/AEP_transaminase"/>
</dbReference>
<dbReference type="Pfam" id="PF00266">
    <property type="entry name" value="Aminotran_5"/>
    <property type="match status" value="1"/>
</dbReference>
<evidence type="ECO:0000256" key="2">
    <source>
        <dbReference type="ARBA" id="ARBA00009236"/>
    </source>
</evidence>
<dbReference type="InterPro" id="IPR015422">
    <property type="entry name" value="PyrdxlP-dep_Trfase_small"/>
</dbReference>
<dbReference type="GO" id="GO:0008453">
    <property type="term" value="F:alanine-glyoxylate transaminase activity"/>
    <property type="evidence" value="ECO:0007669"/>
    <property type="project" value="TreeGrafter"/>
</dbReference>
<protein>
    <submittedName>
        <fullName evidence="7">Aminotransferase class V-fold PLP-dependent enzyme</fullName>
    </submittedName>
</protein>
<dbReference type="PIRSF" id="PIRSF000524">
    <property type="entry name" value="SPT"/>
    <property type="match status" value="1"/>
</dbReference>
<dbReference type="Gene3D" id="3.40.640.10">
    <property type="entry name" value="Type I PLP-dependent aspartate aminotransferase-like (Major domain)"/>
    <property type="match status" value="1"/>
</dbReference>
<dbReference type="GO" id="GO:0004760">
    <property type="term" value="F:L-serine-pyruvate transaminase activity"/>
    <property type="evidence" value="ECO:0007669"/>
    <property type="project" value="TreeGrafter"/>
</dbReference>
<comment type="caution">
    <text evidence="7">The sequence shown here is derived from an EMBL/GenBank/DDBJ whole genome shotgun (WGS) entry which is preliminary data.</text>
</comment>
<feature type="binding site" evidence="4">
    <location>
        <position position="347"/>
    </location>
    <ligand>
        <name>substrate</name>
    </ligand>
</feature>
<dbReference type="FunFam" id="3.90.1150.10:FF:000204">
    <property type="entry name" value="Hypothetical aminotransferase"/>
    <property type="match status" value="1"/>
</dbReference>
<feature type="modified residue" description="N6-(pyridoxal phosphate)lysine" evidence="5">
    <location>
        <position position="198"/>
    </location>
</feature>
<gene>
    <name evidence="7" type="ORF">GQE98_12210</name>
</gene>
<comment type="cofactor">
    <cofactor evidence="1 5">
        <name>pyridoxal 5'-phosphate</name>
        <dbReference type="ChEBI" id="CHEBI:597326"/>
    </cofactor>
</comment>
<name>A0A6L8W8E6_9PROT</name>
<keyword evidence="8" id="KW-1185">Reference proteome</keyword>
<keyword evidence="7" id="KW-0808">Transferase</keyword>
<keyword evidence="3 5" id="KW-0663">Pyridoxal phosphate</keyword>
<dbReference type="Gene3D" id="3.90.1150.10">
    <property type="entry name" value="Aspartate Aminotransferase, domain 1"/>
    <property type="match status" value="1"/>
</dbReference>
<accession>A0A6L8W8E6</accession>
<reference evidence="7 8" key="1">
    <citation type="submission" date="2019-12" db="EMBL/GenBank/DDBJ databases">
        <title>Snethiella sp. nov. sp. isolated from sea sand.</title>
        <authorList>
            <person name="Kim J."/>
            <person name="Jeong S.E."/>
            <person name="Jung H.S."/>
            <person name="Jeon C.O."/>
        </authorList>
    </citation>
    <scope>NUCLEOTIDE SEQUENCE [LARGE SCALE GENOMIC DNA]</scope>
    <source>
        <strain evidence="7 8">DP05</strain>
    </source>
</reference>
<dbReference type="InterPro" id="IPR015421">
    <property type="entry name" value="PyrdxlP-dep_Trfase_major"/>
</dbReference>
<dbReference type="GO" id="GO:0019265">
    <property type="term" value="P:glycine biosynthetic process, by transamination of glyoxylate"/>
    <property type="evidence" value="ECO:0007669"/>
    <property type="project" value="TreeGrafter"/>
</dbReference>
<dbReference type="FunFam" id="3.40.640.10:FF:000054">
    <property type="entry name" value="Serine--glyoxylate aminotransferase"/>
    <property type="match status" value="1"/>
</dbReference>
<dbReference type="EMBL" id="WTUW01000002">
    <property type="protein sequence ID" value="MZR31398.1"/>
    <property type="molecule type" value="Genomic_DNA"/>
</dbReference>
<proteinExistence type="inferred from homology"/>
<evidence type="ECO:0000256" key="4">
    <source>
        <dbReference type="PIRSR" id="PIRSR000524-1"/>
    </source>
</evidence>
<keyword evidence="7" id="KW-0032">Aminotransferase</keyword>
<dbReference type="PANTHER" id="PTHR21152:SF40">
    <property type="entry name" value="ALANINE--GLYOXYLATE AMINOTRANSFERASE"/>
    <property type="match status" value="1"/>
</dbReference>
<evidence type="ECO:0000259" key="6">
    <source>
        <dbReference type="Pfam" id="PF00266"/>
    </source>
</evidence>
<dbReference type="Proteomes" id="UP000476030">
    <property type="component" value="Unassembled WGS sequence"/>
</dbReference>
<dbReference type="RefSeq" id="WP_161315904.1">
    <property type="nucleotide sequence ID" value="NZ_WTUW01000002.1"/>
</dbReference>
<feature type="domain" description="Aminotransferase class V" evidence="6">
    <location>
        <begin position="61"/>
        <end position="339"/>
    </location>
</feature>
<evidence type="ECO:0000313" key="8">
    <source>
        <dbReference type="Proteomes" id="UP000476030"/>
    </source>
</evidence>
<dbReference type="InterPro" id="IPR015424">
    <property type="entry name" value="PyrdxlP-dep_Trfase"/>
</dbReference>
<evidence type="ECO:0000256" key="5">
    <source>
        <dbReference type="PIRSR" id="PIRSR000524-50"/>
    </source>
</evidence>
<dbReference type="InterPro" id="IPR000192">
    <property type="entry name" value="Aminotrans_V_dom"/>
</dbReference>
<comment type="similarity">
    <text evidence="2">Belongs to the class-V pyridoxal-phosphate-dependent aminotransferase family.</text>
</comment>
<evidence type="ECO:0000256" key="1">
    <source>
        <dbReference type="ARBA" id="ARBA00001933"/>
    </source>
</evidence>
<dbReference type="SUPFAM" id="SSF53383">
    <property type="entry name" value="PLP-dependent transferases"/>
    <property type="match status" value="1"/>
</dbReference>
<evidence type="ECO:0000313" key="7">
    <source>
        <dbReference type="EMBL" id="MZR31398.1"/>
    </source>
</evidence>
<evidence type="ECO:0000256" key="3">
    <source>
        <dbReference type="ARBA" id="ARBA00022898"/>
    </source>
</evidence>